<dbReference type="Proteomes" id="UP001243330">
    <property type="component" value="Unassembled WGS sequence"/>
</dbReference>
<keyword evidence="2" id="KW-1185">Reference proteome</keyword>
<name>A0AAD9A5Y9_9PEZI</name>
<reference evidence="1" key="1">
    <citation type="submission" date="2023-01" db="EMBL/GenBank/DDBJ databases">
        <title>Colletotrichum chrysophilum M932 genome sequence.</title>
        <authorList>
            <person name="Baroncelli R."/>
        </authorList>
    </citation>
    <scope>NUCLEOTIDE SEQUENCE</scope>
    <source>
        <strain evidence="1">M932</strain>
    </source>
</reference>
<dbReference type="AlphaFoldDB" id="A0AAD9A5Y9"/>
<gene>
    <name evidence="1" type="ORF">CCHR01_15253</name>
</gene>
<evidence type="ECO:0000313" key="1">
    <source>
        <dbReference type="EMBL" id="KAK1842108.1"/>
    </source>
</evidence>
<organism evidence="1 2">
    <name type="scientific">Colletotrichum chrysophilum</name>
    <dbReference type="NCBI Taxonomy" id="1836956"/>
    <lineage>
        <taxon>Eukaryota</taxon>
        <taxon>Fungi</taxon>
        <taxon>Dikarya</taxon>
        <taxon>Ascomycota</taxon>
        <taxon>Pezizomycotina</taxon>
        <taxon>Sordariomycetes</taxon>
        <taxon>Hypocreomycetidae</taxon>
        <taxon>Glomerellales</taxon>
        <taxon>Glomerellaceae</taxon>
        <taxon>Colletotrichum</taxon>
        <taxon>Colletotrichum gloeosporioides species complex</taxon>
    </lineage>
</organism>
<dbReference type="EMBL" id="JAQOWY010000434">
    <property type="protein sequence ID" value="KAK1842108.1"/>
    <property type="molecule type" value="Genomic_DNA"/>
</dbReference>
<accession>A0AAD9A5Y9</accession>
<sequence length="161" mass="17730">MRCPRYAVIPAAGSSLVVPCRRHRRQTAHTTTSLPLRLLSFRPRHAQEPRDLLLNSGPPSFFKEPTTCVSRPAAAHLAGALHTFVALLLTGLNWNVNLDCISPGPDASNEPNPSFNNIDFYQHDDALDNVYDCVSFANYPHHPFDDAIATASKQQSPTPTD</sequence>
<evidence type="ECO:0000313" key="2">
    <source>
        <dbReference type="Proteomes" id="UP001243330"/>
    </source>
</evidence>
<proteinExistence type="predicted"/>
<protein>
    <submittedName>
        <fullName evidence="1">Uncharacterized protein</fullName>
    </submittedName>
</protein>
<comment type="caution">
    <text evidence="1">The sequence shown here is derived from an EMBL/GenBank/DDBJ whole genome shotgun (WGS) entry which is preliminary data.</text>
</comment>